<keyword evidence="8" id="KW-0378">Hydrolase</keyword>
<dbReference type="PANTHER" id="PTHR35864:SF1">
    <property type="entry name" value="ZINC METALLOPROTEASE YWHC-RELATED"/>
    <property type="match status" value="1"/>
</dbReference>
<evidence type="ECO:0000256" key="4">
    <source>
        <dbReference type="ARBA" id="ARBA00022475"/>
    </source>
</evidence>
<evidence type="ECO:0000313" key="14">
    <source>
        <dbReference type="EMBL" id="MBU7599361.1"/>
    </source>
</evidence>
<feature type="transmembrane region" description="Helical" evidence="13">
    <location>
        <begin position="36"/>
        <end position="54"/>
    </location>
</feature>
<name>A0A949N992_9ACTN</name>
<evidence type="ECO:0000256" key="1">
    <source>
        <dbReference type="ARBA" id="ARBA00001947"/>
    </source>
</evidence>
<dbReference type="AlphaFoldDB" id="A0A949N992"/>
<comment type="subcellular location">
    <subcellularLocation>
        <location evidence="2">Cell membrane</location>
        <topology evidence="2">Multi-pass membrane protein</topology>
    </subcellularLocation>
</comment>
<comment type="similarity">
    <text evidence="3">Belongs to the peptidase M50B family.</text>
</comment>
<accession>A0A949N992</accession>
<dbReference type="GO" id="GO:0006508">
    <property type="term" value="P:proteolysis"/>
    <property type="evidence" value="ECO:0007669"/>
    <property type="project" value="UniProtKB-KW"/>
</dbReference>
<dbReference type="CDD" id="cd06158">
    <property type="entry name" value="S2P-M50_like_1"/>
    <property type="match status" value="1"/>
</dbReference>
<evidence type="ECO:0000256" key="8">
    <source>
        <dbReference type="ARBA" id="ARBA00022801"/>
    </source>
</evidence>
<keyword evidence="5 14" id="KW-0645">Protease</keyword>
<dbReference type="GO" id="GO:0008237">
    <property type="term" value="F:metallopeptidase activity"/>
    <property type="evidence" value="ECO:0007669"/>
    <property type="project" value="UniProtKB-KW"/>
</dbReference>
<dbReference type="InterPro" id="IPR052348">
    <property type="entry name" value="Metallopeptidase_M50B"/>
</dbReference>
<keyword evidence="12 13" id="KW-0472">Membrane</keyword>
<keyword evidence="15" id="KW-1185">Reference proteome</keyword>
<sequence>MEATRAHHRTTAPSAVPVALAGTSGAAVWWDLPPLTGLWVFVFVLSAWLLSLSLREYARTRAALHGGGPSAALGSAALAPTHGAHPLLNVLLPVLFLVMSGIGLPGGAAPAGRHRVPGRARRSLVALAGPATHALLAPALAVPFRLGAMDQAPLAFRFALAFVVMLQVTAALLSLLPVPGLDGYGVLEPWLPCGLRRRLEPPAPYGLLLVFACLWIPAVDGAFWDCVYPSLEWLGVRQDDIYYGLEIFRFWQEEPVVRF</sequence>
<comment type="cofactor">
    <cofactor evidence="1">
        <name>Zn(2+)</name>
        <dbReference type="ChEBI" id="CHEBI:29105"/>
    </cofactor>
</comment>
<feature type="transmembrane region" description="Helical" evidence="13">
    <location>
        <begin position="124"/>
        <end position="142"/>
    </location>
</feature>
<keyword evidence="6 13" id="KW-0812">Transmembrane</keyword>
<feature type="transmembrane region" description="Helical" evidence="13">
    <location>
        <begin position="90"/>
        <end position="112"/>
    </location>
</feature>
<feature type="transmembrane region" description="Helical" evidence="13">
    <location>
        <begin position="154"/>
        <end position="176"/>
    </location>
</feature>
<comment type="caution">
    <text evidence="14">The sequence shown here is derived from an EMBL/GenBank/DDBJ whole genome shotgun (WGS) entry which is preliminary data.</text>
</comment>
<evidence type="ECO:0000256" key="5">
    <source>
        <dbReference type="ARBA" id="ARBA00022670"/>
    </source>
</evidence>
<keyword evidence="7" id="KW-0479">Metal-binding</keyword>
<dbReference type="EMBL" id="JAELVF020000001">
    <property type="protein sequence ID" value="MBU7599361.1"/>
    <property type="molecule type" value="Genomic_DNA"/>
</dbReference>
<reference evidence="14" key="1">
    <citation type="submission" date="2021-06" db="EMBL/GenBank/DDBJ databases">
        <title>Sequencing of actinobacteria type strains.</title>
        <authorList>
            <person name="Nguyen G.-S."/>
            <person name="Wentzel A."/>
        </authorList>
    </citation>
    <scope>NUCLEOTIDE SEQUENCE</scope>
    <source>
        <strain evidence="14">P38-E01</strain>
    </source>
</reference>
<evidence type="ECO:0000256" key="11">
    <source>
        <dbReference type="ARBA" id="ARBA00023049"/>
    </source>
</evidence>
<dbReference type="InterPro" id="IPR044537">
    <property type="entry name" value="Rip2-like"/>
</dbReference>
<evidence type="ECO:0000256" key="2">
    <source>
        <dbReference type="ARBA" id="ARBA00004651"/>
    </source>
</evidence>
<evidence type="ECO:0000256" key="12">
    <source>
        <dbReference type="ARBA" id="ARBA00023136"/>
    </source>
</evidence>
<evidence type="ECO:0000256" key="7">
    <source>
        <dbReference type="ARBA" id="ARBA00022723"/>
    </source>
</evidence>
<evidence type="ECO:0000256" key="9">
    <source>
        <dbReference type="ARBA" id="ARBA00022833"/>
    </source>
</evidence>
<dbReference type="PANTHER" id="PTHR35864">
    <property type="entry name" value="ZINC METALLOPROTEASE MJ0611-RELATED"/>
    <property type="match status" value="1"/>
</dbReference>
<dbReference type="Proteomes" id="UP000694501">
    <property type="component" value="Unassembled WGS sequence"/>
</dbReference>
<keyword evidence="4" id="KW-1003">Cell membrane</keyword>
<protein>
    <submittedName>
        <fullName evidence="14">Site-2 protease family protein</fullName>
    </submittedName>
</protein>
<keyword evidence="11" id="KW-0482">Metalloprotease</keyword>
<dbReference type="RefSeq" id="WP_211038247.1">
    <property type="nucleotide sequence ID" value="NZ_JAELVF020000001.1"/>
</dbReference>
<evidence type="ECO:0000256" key="13">
    <source>
        <dbReference type="SAM" id="Phobius"/>
    </source>
</evidence>
<feature type="transmembrane region" description="Helical" evidence="13">
    <location>
        <begin position="12"/>
        <end position="30"/>
    </location>
</feature>
<gene>
    <name evidence="14" type="ORF">JGS22_017500</name>
</gene>
<proteinExistence type="inferred from homology"/>
<evidence type="ECO:0000313" key="15">
    <source>
        <dbReference type="Proteomes" id="UP000694501"/>
    </source>
</evidence>
<keyword evidence="9" id="KW-0862">Zinc</keyword>
<keyword evidence="10 13" id="KW-1133">Transmembrane helix</keyword>
<dbReference type="GO" id="GO:0005886">
    <property type="term" value="C:plasma membrane"/>
    <property type="evidence" value="ECO:0007669"/>
    <property type="project" value="UniProtKB-SubCell"/>
</dbReference>
<dbReference type="GO" id="GO:0046872">
    <property type="term" value="F:metal ion binding"/>
    <property type="evidence" value="ECO:0007669"/>
    <property type="project" value="UniProtKB-KW"/>
</dbReference>
<feature type="transmembrane region" description="Helical" evidence="13">
    <location>
        <begin position="205"/>
        <end position="224"/>
    </location>
</feature>
<evidence type="ECO:0000256" key="6">
    <source>
        <dbReference type="ARBA" id="ARBA00022692"/>
    </source>
</evidence>
<evidence type="ECO:0000256" key="10">
    <source>
        <dbReference type="ARBA" id="ARBA00022989"/>
    </source>
</evidence>
<evidence type="ECO:0000256" key="3">
    <source>
        <dbReference type="ARBA" id="ARBA00007931"/>
    </source>
</evidence>
<organism evidence="14 15">
    <name type="scientific">Streptomyces tardus</name>
    <dbReference type="NCBI Taxonomy" id="2780544"/>
    <lineage>
        <taxon>Bacteria</taxon>
        <taxon>Bacillati</taxon>
        <taxon>Actinomycetota</taxon>
        <taxon>Actinomycetes</taxon>
        <taxon>Kitasatosporales</taxon>
        <taxon>Streptomycetaceae</taxon>
        <taxon>Streptomyces</taxon>
    </lineage>
</organism>